<feature type="domain" description="Peptidase M1 membrane alanine aminopeptidase" evidence="2">
    <location>
        <begin position="414"/>
        <end position="565"/>
    </location>
</feature>
<gene>
    <name evidence="3" type="ORF">rosag_17270</name>
</gene>
<dbReference type="Proteomes" id="UP001161325">
    <property type="component" value="Unassembled WGS sequence"/>
</dbReference>
<reference evidence="3" key="1">
    <citation type="submission" date="2022-08" db="EMBL/GenBank/DDBJ databases">
        <title>Draft genome sequencing of Roseisolibacter agri AW1220.</title>
        <authorList>
            <person name="Tobiishi Y."/>
            <person name="Tonouchi A."/>
        </authorList>
    </citation>
    <scope>NUCLEOTIDE SEQUENCE</scope>
    <source>
        <strain evidence="3">AW1220</strain>
    </source>
</reference>
<dbReference type="CDD" id="cd09604">
    <property type="entry name" value="M1_APN_like"/>
    <property type="match status" value="1"/>
</dbReference>
<dbReference type="InterPro" id="IPR050344">
    <property type="entry name" value="Peptidase_M1_aminopeptidases"/>
</dbReference>
<dbReference type="GO" id="GO:0070006">
    <property type="term" value="F:metalloaminopeptidase activity"/>
    <property type="evidence" value="ECO:0007669"/>
    <property type="project" value="TreeGrafter"/>
</dbReference>
<dbReference type="PROSITE" id="PS51257">
    <property type="entry name" value="PROKAR_LIPOPROTEIN"/>
    <property type="match status" value="1"/>
</dbReference>
<feature type="region of interest" description="Disordered" evidence="1">
    <location>
        <begin position="668"/>
        <end position="697"/>
    </location>
</feature>
<evidence type="ECO:0000256" key="1">
    <source>
        <dbReference type="SAM" id="MobiDB-lite"/>
    </source>
</evidence>
<dbReference type="GO" id="GO:0008270">
    <property type="term" value="F:zinc ion binding"/>
    <property type="evidence" value="ECO:0007669"/>
    <property type="project" value="InterPro"/>
</dbReference>
<evidence type="ECO:0000259" key="2">
    <source>
        <dbReference type="Pfam" id="PF01433"/>
    </source>
</evidence>
<sequence length="697" mass="76027">MRRALVHASAPCALVLAGCAARPQAQVLTPVRLDATSIVGSAPSGGTSDVFQTFAPLDRAEWAGPNQYRGANGAPGPAYWQQRADYSITATLDTANGGTVSGQVRIAYTNNSPDTLRFVWLQLDQNLYRAGSRGSALFASDSRWGVRGFQGGYDLSDVTVDGRAVTPRVDDTMLRLDLAQPVAPRGGRATISLRFRFAVPEHGSDRMGRDGTLFEIAQWYPRMAVYDDVRGWNTDPYLGQGEFYLEYGDIDYAVTAPAGYVVAGSGTLQNAEQVLTSAQRERLARARASVATPGTNDGVVAVVTRAEAEAAARAPVSGTRTWRFRAENVRDVAWAAAPDFRWDATSWNGILCQAFYPWPRAGRAWESGAEQTCWSMRTYSGLFFPYPYPQATSVAGPVGGMEYPMFVMVHYGSGDPASIFETIDHEQGHEWFPMLVGSNERRYAWQDEGFNTYINAFSNERRYPGTSAYEGYRQDWANARAANVDAPLMTRPDHMESAALGALAYRKPATVLLTLRNHVVGAETFDRAFREYARRWAFRHPTPGDFFRTIEDVSGADLAWFWRSFWYTTDVLDIGIDGVETKGDAGRQMATLALRRHSSIPFPVAVRLRLADGSTRDVRFPVDVWAKPSGGDQVTVSVGVPASVVGARLWPDPTVPDWNPANDVWGQAPAADAPGPVTTGKAGGAMGGAPARAAAPR</sequence>
<evidence type="ECO:0000313" key="4">
    <source>
        <dbReference type="Proteomes" id="UP001161325"/>
    </source>
</evidence>
<evidence type="ECO:0000313" key="3">
    <source>
        <dbReference type="EMBL" id="GLC25214.1"/>
    </source>
</evidence>
<feature type="compositionally biased region" description="Low complexity" evidence="1">
    <location>
        <begin position="688"/>
        <end position="697"/>
    </location>
</feature>
<dbReference type="PANTHER" id="PTHR11533:SF174">
    <property type="entry name" value="PUROMYCIN-SENSITIVE AMINOPEPTIDASE-RELATED"/>
    <property type="match status" value="1"/>
</dbReference>
<proteinExistence type="predicted"/>
<dbReference type="GO" id="GO:0005737">
    <property type="term" value="C:cytoplasm"/>
    <property type="evidence" value="ECO:0007669"/>
    <property type="project" value="TreeGrafter"/>
</dbReference>
<dbReference type="GO" id="GO:0043171">
    <property type="term" value="P:peptide catabolic process"/>
    <property type="evidence" value="ECO:0007669"/>
    <property type="project" value="TreeGrafter"/>
</dbReference>
<name>A0AA37VEI5_9BACT</name>
<dbReference type="SUPFAM" id="SSF55486">
    <property type="entry name" value="Metalloproteases ('zincins'), catalytic domain"/>
    <property type="match status" value="1"/>
</dbReference>
<dbReference type="GO" id="GO:0005615">
    <property type="term" value="C:extracellular space"/>
    <property type="evidence" value="ECO:0007669"/>
    <property type="project" value="TreeGrafter"/>
</dbReference>
<dbReference type="GO" id="GO:0042277">
    <property type="term" value="F:peptide binding"/>
    <property type="evidence" value="ECO:0007669"/>
    <property type="project" value="TreeGrafter"/>
</dbReference>
<comment type="caution">
    <text evidence="3">The sequence shown here is derived from an EMBL/GenBank/DDBJ whole genome shotgun (WGS) entry which is preliminary data.</text>
</comment>
<dbReference type="EMBL" id="BRXS01000002">
    <property type="protein sequence ID" value="GLC25214.1"/>
    <property type="molecule type" value="Genomic_DNA"/>
</dbReference>
<dbReference type="PANTHER" id="PTHR11533">
    <property type="entry name" value="PROTEASE M1 ZINC METALLOPROTEASE"/>
    <property type="match status" value="1"/>
</dbReference>
<protein>
    <submittedName>
        <fullName evidence="3">Peptidase</fullName>
    </submittedName>
</protein>
<dbReference type="GO" id="GO:0016020">
    <property type="term" value="C:membrane"/>
    <property type="evidence" value="ECO:0007669"/>
    <property type="project" value="TreeGrafter"/>
</dbReference>
<accession>A0AA37VEI5</accession>
<dbReference type="AlphaFoldDB" id="A0AA37VEI5"/>
<dbReference type="InterPro" id="IPR027268">
    <property type="entry name" value="Peptidase_M4/M1_CTD_sf"/>
</dbReference>
<keyword evidence="4" id="KW-1185">Reference proteome</keyword>
<dbReference type="InterPro" id="IPR014782">
    <property type="entry name" value="Peptidase_M1_dom"/>
</dbReference>
<dbReference type="Pfam" id="PF01433">
    <property type="entry name" value="Peptidase_M1"/>
    <property type="match status" value="1"/>
</dbReference>
<organism evidence="3 4">
    <name type="scientific">Roseisolibacter agri</name>
    <dbReference type="NCBI Taxonomy" id="2014610"/>
    <lineage>
        <taxon>Bacteria</taxon>
        <taxon>Pseudomonadati</taxon>
        <taxon>Gemmatimonadota</taxon>
        <taxon>Gemmatimonadia</taxon>
        <taxon>Gemmatimonadales</taxon>
        <taxon>Gemmatimonadaceae</taxon>
        <taxon>Roseisolibacter</taxon>
    </lineage>
</organism>
<dbReference type="Gene3D" id="1.10.390.10">
    <property type="entry name" value="Neutral Protease Domain 2"/>
    <property type="match status" value="1"/>
</dbReference>